<dbReference type="Gene3D" id="3.30.70.360">
    <property type="match status" value="1"/>
</dbReference>
<organism evidence="1 2">
    <name type="scientific">Oedothorax gibbosus</name>
    <dbReference type="NCBI Taxonomy" id="931172"/>
    <lineage>
        <taxon>Eukaryota</taxon>
        <taxon>Metazoa</taxon>
        <taxon>Ecdysozoa</taxon>
        <taxon>Arthropoda</taxon>
        <taxon>Chelicerata</taxon>
        <taxon>Arachnida</taxon>
        <taxon>Araneae</taxon>
        <taxon>Araneomorphae</taxon>
        <taxon>Entelegynae</taxon>
        <taxon>Araneoidea</taxon>
        <taxon>Linyphiidae</taxon>
        <taxon>Erigoninae</taxon>
        <taxon>Oedothorax</taxon>
    </lineage>
</organism>
<evidence type="ECO:0008006" key="3">
    <source>
        <dbReference type="Google" id="ProtNLM"/>
    </source>
</evidence>
<accession>A0AAV6TLY6</accession>
<dbReference type="PANTHER" id="PTHR30575:SF0">
    <property type="entry name" value="XAA-ARG DIPEPTIDASE"/>
    <property type="match status" value="1"/>
</dbReference>
<reference evidence="1 2" key="1">
    <citation type="journal article" date="2022" name="Nat. Ecol. Evol.">
        <title>A masculinizing supergene underlies an exaggerated male reproductive morph in a spider.</title>
        <authorList>
            <person name="Hendrickx F."/>
            <person name="De Corte Z."/>
            <person name="Sonet G."/>
            <person name="Van Belleghem S.M."/>
            <person name="Kostlbacher S."/>
            <person name="Vangestel C."/>
        </authorList>
    </citation>
    <scope>NUCLEOTIDE SEQUENCE [LARGE SCALE GENOMIC DNA]</scope>
    <source>
        <strain evidence="1">W744_W776</strain>
    </source>
</reference>
<dbReference type="PANTHER" id="PTHR30575">
    <property type="entry name" value="PEPTIDASE M20"/>
    <property type="match status" value="1"/>
</dbReference>
<gene>
    <name evidence="1" type="ORF">JTE90_003517</name>
</gene>
<evidence type="ECO:0000313" key="1">
    <source>
        <dbReference type="EMBL" id="KAG8172779.1"/>
    </source>
</evidence>
<dbReference type="InterPro" id="IPR052030">
    <property type="entry name" value="Peptidase_M20/M20A_hydrolases"/>
</dbReference>
<evidence type="ECO:0000313" key="2">
    <source>
        <dbReference type="Proteomes" id="UP000827092"/>
    </source>
</evidence>
<dbReference type="SUPFAM" id="SSF55031">
    <property type="entry name" value="Bacterial exopeptidase dimerisation domain"/>
    <property type="match status" value="1"/>
</dbReference>
<name>A0AAV6TLY6_9ARAC</name>
<keyword evidence="2" id="KW-1185">Reference proteome</keyword>
<proteinExistence type="predicted"/>
<sequence length="113" mass="12254">MEADAIQRTVVGSGYACWKRANGGKIDLIRGGALKGWLAAMMVHPTKFFTNSSPQMLSRMSVSVNFKGQPAHAAAFPWQGRNALDAAVSAYTNIAMLRQQIKSDCRVHGNTSQ</sequence>
<dbReference type="InterPro" id="IPR036264">
    <property type="entry name" value="Bact_exopeptidase_dim_dom"/>
</dbReference>
<dbReference type="Proteomes" id="UP000827092">
    <property type="component" value="Unassembled WGS sequence"/>
</dbReference>
<dbReference type="Gene3D" id="3.40.630.10">
    <property type="entry name" value="Zn peptidases"/>
    <property type="match status" value="1"/>
</dbReference>
<dbReference type="GO" id="GO:0016805">
    <property type="term" value="F:dipeptidase activity"/>
    <property type="evidence" value="ECO:0007669"/>
    <property type="project" value="TreeGrafter"/>
</dbReference>
<comment type="caution">
    <text evidence="1">The sequence shown here is derived from an EMBL/GenBank/DDBJ whole genome shotgun (WGS) entry which is preliminary data.</text>
</comment>
<dbReference type="AlphaFoldDB" id="A0AAV6TLY6"/>
<protein>
    <recommendedName>
        <fullName evidence="3">Peptidase M20 dimerisation domain-containing protein</fullName>
    </recommendedName>
</protein>
<dbReference type="EMBL" id="JAFNEN010002391">
    <property type="protein sequence ID" value="KAG8172779.1"/>
    <property type="molecule type" value="Genomic_DNA"/>
</dbReference>